<comment type="caution">
    <text evidence="1">The sequence shown here is derived from an EMBL/GenBank/DDBJ whole genome shotgun (WGS) entry which is preliminary data.</text>
</comment>
<keyword evidence="2" id="KW-1185">Reference proteome</keyword>
<evidence type="ECO:0000313" key="2">
    <source>
        <dbReference type="Proteomes" id="UP000659388"/>
    </source>
</evidence>
<evidence type="ECO:0000313" key="1">
    <source>
        <dbReference type="EMBL" id="MBL3658281.1"/>
    </source>
</evidence>
<gene>
    <name evidence="1" type="ORF">JL102_19165</name>
</gene>
<dbReference type="AlphaFoldDB" id="A0A937F8I5"/>
<organism evidence="1 2">
    <name type="scientific">Fulvivirga sediminis</name>
    <dbReference type="NCBI Taxonomy" id="2803949"/>
    <lineage>
        <taxon>Bacteria</taxon>
        <taxon>Pseudomonadati</taxon>
        <taxon>Bacteroidota</taxon>
        <taxon>Cytophagia</taxon>
        <taxon>Cytophagales</taxon>
        <taxon>Fulvivirgaceae</taxon>
        <taxon>Fulvivirga</taxon>
    </lineage>
</organism>
<protein>
    <submittedName>
        <fullName evidence="1">Uncharacterized protein</fullName>
    </submittedName>
</protein>
<proteinExistence type="predicted"/>
<dbReference type="RefSeq" id="WP_202246072.1">
    <property type="nucleotide sequence ID" value="NZ_JAESIY010000011.1"/>
</dbReference>
<dbReference type="EMBL" id="JAESIY010000011">
    <property type="protein sequence ID" value="MBL3658281.1"/>
    <property type="molecule type" value="Genomic_DNA"/>
</dbReference>
<accession>A0A937F8I5</accession>
<dbReference type="Proteomes" id="UP000659388">
    <property type="component" value="Unassembled WGS sequence"/>
</dbReference>
<sequence>MITASFLAVALNAETLPYLKLIMLKKSLRGVESFILLVELAAFRKAIFSRLLPLGTLLDNNFSPLILLLEANLSQLEKCLPSSPLRKWKEYE</sequence>
<reference evidence="1" key="1">
    <citation type="submission" date="2021-01" db="EMBL/GenBank/DDBJ databases">
        <title>Fulvivirga kasyanovii gen. nov., sp nov., a novel member of the phylum Bacteroidetes isolated from seawater in a mussel farm.</title>
        <authorList>
            <person name="Zhao L.-H."/>
            <person name="Wang Z.-J."/>
        </authorList>
    </citation>
    <scope>NUCLEOTIDE SEQUENCE</scope>
    <source>
        <strain evidence="1">2943</strain>
    </source>
</reference>
<name>A0A937F8I5_9BACT</name>